<evidence type="ECO:0000313" key="2">
    <source>
        <dbReference type="EMBL" id="ADZ82229.1"/>
    </source>
</evidence>
<feature type="region of interest" description="Disordered" evidence="1">
    <location>
        <begin position="1"/>
        <end position="36"/>
    </location>
</feature>
<protein>
    <submittedName>
        <fullName evidence="2">Uncharacterized protein</fullName>
    </submittedName>
</protein>
<evidence type="ECO:0000313" key="3">
    <source>
        <dbReference type="Proteomes" id="UP000008467"/>
    </source>
</evidence>
<dbReference type="Proteomes" id="UP000008467">
    <property type="component" value="Chromosome"/>
</dbReference>
<organism evidence="2 3">
    <name type="scientific">Cellulosilyticum lentocellum (strain ATCC 49066 / DSM 5427 / NCIMB 11756 / RHM5)</name>
    <name type="common">Clostridium lentocellum</name>
    <dbReference type="NCBI Taxonomy" id="642492"/>
    <lineage>
        <taxon>Bacteria</taxon>
        <taxon>Bacillati</taxon>
        <taxon>Bacillota</taxon>
        <taxon>Clostridia</taxon>
        <taxon>Lachnospirales</taxon>
        <taxon>Cellulosilyticaceae</taxon>
        <taxon>Cellulosilyticum</taxon>
    </lineage>
</organism>
<name>F2JLE1_CELLD</name>
<proteinExistence type="predicted"/>
<evidence type="ECO:0000256" key="1">
    <source>
        <dbReference type="SAM" id="MobiDB-lite"/>
    </source>
</evidence>
<dbReference type="KEGG" id="cle:Clole_0490"/>
<dbReference type="AlphaFoldDB" id="F2JLE1"/>
<dbReference type="EMBL" id="CP002582">
    <property type="protein sequence ID" value="ADZ82229.1"/>
    <property type="molecule type" value="Genomic_DNA"/>
</dbReference>
<dbReference type="HOGENOM" id="CLU_3355260_0_0_9"/>
<reference evidence="2 3" key="1">
    <citation type="journal article" date="2011" name="J. Bacteriol.">
        <title>Complete genome sequence of the cellulose-degrading bacterium Cellulosilyticum lentocellum.</title>
        <authorList>
            <consortium name="US DOE Joint Genome Institute"/>
            <person name="Miller D.A."/>
            <person name="Suen G."/>
            <person name="Bruce D."/>
            <person name="Copeland A."/>
            <person name="Cheng J.F."/>
            <person name="Detter C."/>
            <person name="Goodwin L.A."/>
            <person name="Han C.S."/>
            <person name="Hauser L.J."/>
            <person name="Land M.L."/>
            <person name="Lapidus A."/>
            <person name="Lucas S."/>
            <person name="Meincke L."/>
            <person name="Pitluck S."/>
            <person name="Tapia R."/>
            <person name="Teshima H."/>
            <person name="Woyke T."/>
            <person name="Fox B.G."/>
            <person name="Angert E.R."/>
            <person name="Currie C.R."/>
        </authorList>
    </citation>
    <scope>NUCLEOTIDE SEQUENCE [LARGE SCALE GENOMIC DNA]</scope>
    <source>
        <strain evidence="3">ATCC 49066 / DSM 5427 / NCIMB 11756 / RHM5</strain>
    </source>
</reference>
<sequence length="36" mass="3838">MPDKGKSKSNSTAKGKSIATSKSKNDTKNAKNTKKK</sequence>
<gene>
    <name evidence="2" type="ordered locus">Clole_0490</name>
</gene>
<keyword evidence="3" id="KW-1185">Reference proteome</keyword>
<accession>F2JLE1</accession>